<name>A0AA39I3L5_9BILA</name>
<protein>
    <recommendedName>
        <fullName evidence="2">EH domain-containing protein</fullName>
    </recommendedName>
</protein>
<dbReference type="Pfam" id="PF25999">
    <property type="entry name" value="SYNRG_C"/>
    <property type="match status" value="1"/>
</dbReference>
<dbReference type="SUPFAM" id="SSF47473">
    <property type="entry name" value="EF-hand"/>
    <property type="match status" value="1"/>
</dbReference>
<dbReference type="Gene3D" id="1.10.238.10">
    <property type="entry name" value="EF-hand"/>
    <property type="match status" value="1"/>
</dbReference>
<dbReference type="PANTHER" id="PTHR15463:SF2">
    <property type="entry name" value="SYNERGIN GAMMA"/>
    <property type="match status" value="1"/>
</dbReference>
<dbReference type="InterPro" id="IPR059024">
    <property type="entry name" value="SYNRG_C"/>
</dbReference>
<evidence type="ECO:0000256" key="1">
    <source>
        <dbReference type="SAM" id="MobiDB-lite"/>
    </source>
</evidence>
<dbReference type="AlphaFoldDB" id="A0AA39I3L5"/>
<dbReference type="Proteomes" id="UP001175271">
    <property type="component" value="Unassembled WGS sequence"/>
</dbReference>
<dbReference type="InterPro" id="IPR039656">
    <property type="entry name" value="SYNRG"/>
</dbReference>
<evidence type="ECO:0000313" key="3">
    <source>
        <dbReference type="EMBL" id="KAK0417203.1"/>
    </source>
</evidence>
<dbReference type="CDD" id="cd00052">
    <property type="entry name" value="EH"/>
    <property type="match status" value="1"/>
</dbReference>
<dbReference type="GO" id="GO:0030130">
    <property type="term" value="C:clathrin coat of trans-Golgi network vesicle"/>
    <property type="evidence" value="ECO:0007669"/>
    <property type="project" value="TreeGrafter"/>
</dbReference>
<reference evidence="3" key="1">
    <citation type="submission" date="2023-06" db="EMBL/GenBank/DDBJ databases">
        <title>Genomic analysis of the entomopathogenic nematode Steinernema hermaphroditum.</title>
        <authorList>
            <person name="Schwarz E.M."/>
            <person name="Heppert J.K."/>
            <person name="Baniya A."/>
            <person name="Schwartz H.T."/>
            <person name="Tan C.-H."/>
            <person name="Antoshechkin I."/>
            <person name="Sternberg P.W."/>
            <person name="Goodrich-Blair H."/>
            <person name="Dillman A.R."/>
        </authorList>
    </citation>
    <scope>NUCLEOTIDE SEQUENCE</scope>
    <source>
        <strain evidence="3">PS9179</strain>
        <tissue evidence="3">Whole animal</tissue>
    </source>
</reference>
<feature type="compositionally biased region" description="Basic and acidic residues" evidence="1">
    <location>
        <begin position="185"/>
        <end position="197"/>
    </location>
</feature>
<dbReference type="PANTHER" id="PTHR15463">
    <property type="entry name" value="AP1 GAMMA SUBUNIT BINDING PROTEIN 1"/>
    <property type="match status" value="1"/>
</dbReference>
<evidence type="ECO:0000259" key="2">
    <source>
        <dbReference type="PROSITE" id="PS50031"/>
    </source>
</evidence>
<evidence type="ECO:0000313" key="4">
    <source>
        <dbReference type="Proteomes" id="UP001175271"/>
    </source>
</evidence>
<keyword evidence="4" id="KW-1185">Reference proteome</keyword>
<dbReference type="InterPro" id="IPR000261">
    <property type="entry name" value="EH_dom"/>
</dbReference>
<organism evidence="3 4">
    <name type="scientific">Steinernema hermaphroditum</name>
    <dbReference type="NCBI Taxonomy" id="289476"/>
    <lineage>
        <taxon>Eukaryota</taxon>
        <taxon>Metazoa</taxon>
        <taxon>Ecdysozoa</taxon>
        <taxon>Nematoda</taxon>
        <taxon>Chromadorea</taxon>
        <taxon>Rhabditida</taxon>
        <taxon>Tylenchina</taxon>
        <taxon>Panagrolaimomorpha</taxon>
        <taxon>Strongyloidoidea</taxon>
        <taxon>Steinernematidae</taxon>
        <taxon>Steinernema</taxon>
    </lineage>
</organism>
<feature type="region of interest" description="Disordered" evidence="1">
    <location>
        <begin position="176"/>
        <end position="197"/>
    </location>
</feature>
<dbReference type="Pfam" id="PF12763">
    <property type="entry name" value="EH"/>
    <property type="match status" value="1"/>
</dbReference>
<dbReference type="InterPro" id="IPR011992">
    <property type="entry name" value="EF-hand-dom_pair"/>
</dbReference>
<accession>A0AA39I3L5</accession>
<feature type="compositionally biased region" description="Basic and acidic residues" evidence="1">
    <location>
        <begin position="258"/>
        <end position="267"/>
    </location>
</feature>
<comment type="caution">
    <text evidence="3">The sequence shown here is derived from an EMBL/GenBank/DDBJ whole genome shotgun (WGS) entry which is preliminary data.</text>
</comment>
<sequence>MNFLKLGKSSSGGTQNANFSGSISPFGGKGIVGGHGGVLPPALLDEQRVPKFYQDAILSCGALSPSQLPNTTLVYNLMMTSSLSREQLGSIWSLVNRTRPGQLTRSEFFSCLALIALAQKGQSISALSNMKSLPIPHLQTCLPNGGSSTAAAVPVAPQNCIASSIPDKIAVKTLPMQYSNSKGKPKSETTSKNTDKEASLINLSASVTSSNSTNGLNMRASTSAVPVTFSFSVDLVSIDFSATSVALESSTPTVPPDSRNDAVEKKSSTPPVVDIYAAFKEVSSSGAPSQESEELIAWNKCLTEASRLVAESLKRWEENPAASMEVASTEKGWNHLAAVHEAVMMTARVASALKERGKKDPVVDRIFRDWDQIRKITDFHPHGPTDSTATNDAHAEDRKCGICLESLCSTSNSIEFIGRTYHPQCANFWINRIDSLLPQLRCS</sequence>
<dbReference type="PROSITE" id="PS50031">
    <property type="entry name" value="EH"/>
    <property type="match status" value="1"/>
</dbReference>
<dbReference type="EMBL" id="JAUCMV010000002">
    <property type="protein sequence ID" value="KAK0417203.1"/>
    <property type="molecule type" value="Genomic_DNA"/>
</dbReference>
<gene>
    <name evidence="3" type="ORF">QR680_012877</name>
</gene>
<feature type="region of interest" description="Disordered" evidence="1">
    <location>
        <begin position="248"/>
        <end position="267"/>
    </location>
</feature>
<feature type="domain" description="EH" evidence="2">
    <location>
        <begin position="45"/>
        <end position="136"/>
    </location>
</feature>
<proteinExistence type="predicted"/>